<organism evidence="1 2">
    <name type="scientific">Rhizobium meliloti</name>
    <name type="common">Ensifer meliloti</name>
    <name type="synonym">Sinorhizobium meliloti</name>
    <dbReference type="NCBI Taxonomy" id="382"/>
    <lineage>
        <taxon>Bacteria</taxon>
        <taxon>Pseudomonadati</taxon>
        <taxon>Pseudomonadota</taxon>
        <taxon>Alphaproteobacteria</taxon>
        <taxon>Hyphomicrobiales</taxon>
        <taxon>Rhizobiaceae</taxon>
        <taxon>Sinorhizobium/Ensifer group</taxon>
        <taxon>Sinorhizobium</taxon>
    </lineage>
</organism>
<proteinExistence type="predicted"/>
<dbReference type="RefSeq" id="WP_153349625.1">
    <property type="nucleotide sequence ID" value="NZ_WISR01000119.1"/>
</dbReference>
<reference evidence="1 2" key="1">
    <citation type="journal article" date="2013" name="Genome Biol.">
        <title>Comparative genomics of the core and accessory genomes of 48 Sinorhizobium strains comprising five genospecies.</title>
        <authorList>
            <person name="Sugawara M."/>
            <person name="Epstein B."/>
            <person name="Badgley B.D."/>
            <person name="Unno T."/>
            <person name="Xu L."/>
            <person name="Reese J."/>
            <person name="Gyaneshwar P."/>
            <person name="Denny R."/>
            <person name="Mudge J."/>
            <person name="Bharti A.K."/>
            <person name="Farmer A.D."/>
            <person name="May G.D."/>
            <person name="Woodward J.E."/>
            <person name="Medigue C."/>
            <person name="Vallenet D."/>
            <person name="Lajus A."/>
            <person name="Rouy Z."/>
            <person name="Martinez-Vaz B."/>
            <person name="Tiffin P."/>
            <person name="Young N.D."/>
            <person name="Sadowsky M.J."/>
        </authorList>
    </citation>
    <scope>NUCLEOTIDE SEQUENCE [LARGE SCALE GENOMIC DNA]</scope>
    <source>
        <strain evidence="1 2">N6B1</strain>
    </source>
</reference>
<evidence type="ECO:0000313" key="1">
    <source>
        <dbReference type="EMBL" id="MQW33442.1"/>
    </source>
</evidence>
<protein>
    <submittedName>
        <fullName evidence="1">Uncharacterized protein</fullName>
    </submittedName>
</protein>
<accession>A0AAW9TNX5</accession>
<evidence type="ECO:0000313" key="2">
    <source>
        <dbReference type="Proteomes" id="UP000429484"/>
    </source>
</evidence>
<gene>
    <name evidence="1" type="ORF">GHK53_11675</name>
</gene>
<comment type="caution">
    <text evidence="1">The sequence shown here is derived from an EMBL/GenBank/DDBJ whole genome shotgun (WGS) entry which is preliminary data.</text>
</comment>
<sequence>MTGHIERASILLDRLYSRIVSAALSGRMNTSDNHDEPASLQLERLLNAAAADRKRDRIFQTGTSAMAMSVYEILDGTQDWMSAQDLAERFGIKFGATPEEIEPFFSELRDLERDGRLLIESVLNDAGLKISERLRLREQS</sequence>
<name>A0AAW9TNX5_RHIML</name>
<dbReference type="EMBL" id="WISR01000119">
    <property type="protein sequence ID" value="MQW33442.1"/>
    <property type="molecule type" value="Genomic_DNA"/>
</dbReference>
<dbReference type="AlphaFoldDB" id="A0AAW9TNX5"/>
<dbReference type="Proteomes" id="UP000429484">
    <property type="component" value="Unassembled WGS sequence"/>
</dbReference>